<reference evidence="1" key="1">
    <citation type="submission" date="2024-02" db="EMBL/GenBank/DDBJ databases">
        <title>Metagenome Assembled Genome of Zalaria obscura JY119.</title>
        <authorList>
            <person name="Vighnesh L."/>
            <person name="Jagadeeshwari U."/>
            <person name="Venkata Ramana C."/>
            <person name="Sasikala C."/>
        </authorList>
    </citation>
    <scope>NUCLEOTIDE SEQUENCE</scope>
    <source>
        <strain evidence="1">JY119</strain>
    </source>
</reference>
<sequence>MEVTSSTGDSAVQAQLLTMDDDSRSLPVHVNPDPKTTTLSAQSSDTRDVKTRFLEDCHETDMPSPKLKAPRILKDKVADGSVTARQEKKPLQLLDLPVDILKDIVKEVTHTNDLTSLALCHSALHALAIPHIYSRFDIVWPDSSIHAEPRTGVDALTYGLATLVMAEEVFGEASWQVKKQTHLQTQETALSLSQAARDAKVRRRRGNYYAHFTKKFSLGNGPPEWVQEYLINKEGGKMLGTLVALAVARMRSLETFVWDMPTGVLRDVWMALSSLEDRVPGQECRLERVWIRWHDNFAPESGHTLQPHHPSDVGVADPVSSLDRVEHPSFSILPPLKSLSVLDIDELQYLDEMSVLIGRSQEKLRELRVGIARHAMNRHWAQVWEGNEFQQVDVDKPTQGPATIGERRLGGVLGVLTGFVSDMRQRRDPPVPVKQPRRRPNFATVSQAQTVTAQSAAQVHIPSQPHPIPLPTQAPVFEDTVAFASSSGITSLRDVLPDGVAEDLTQRWETDVESSSADAIWTPVTASVDGTPRASIASMDLQTDGAADLPAIAQLSLEDRVVTLPPTPEPVLQPQASDIVQDQDLIDPADSRSQLVGKLGLENLELERVPLSVEVLQHAIDWSKLTSLTLLHCQTHESLWKALRREYSPLSCSEGTTDRVKTRSNSSSRPSSDSDSLRYPLKLKKIHTNTVSSSLISFIKETLAPNSLEVVFFQEARAYASTVNVDSIFRGVIKRHRSSLTKILIDSRERGADGQPTASTRWKRWILNRDILKFITSGKMPALKELGMALDYRDWHYFLQHLPQVPHLRSLYIPYVANHPHGPNHDPRELALQILDIVALKPDVELCYMGIATKCFEILENKRDSDGRGESHLGHGGSALAEDGAVSDEYGEDEDEDEDVEEEDDDEDAESEEEDADDDADTESEGESEDGDKTRLRLREILFYDDKVAIFRARHGRL</sequence>
<name>A0ACC3SS99_9PEZI</name>
<gene>
    <name evidence="1" type="ORF">M8818_000260</name>
</gene>
<dbReference type="Proteomes" id="UP001320706">
    <property type="component" value="Unassembled WGS sequence"/>
</dbReference>
<evidence type="ECO:0000313" key="1">
    <source>
        <dbReference type="EMBL" id="KAK8222090.1"/>
    </source>
</evidence>
<evidence type="ECO:0000313" key="2">
    <source>
        <dbReference type="Proteomes" id="UP001320706"/>
    </source>
</evidence>
<proteinExistence type="predicted"/>
<protein>
    <submittedName>
        <fullName evidence="1">Uncharacterized protein</fullName>
    </submittedName>
</protein>
<organism evidence="1 2">
    <name type="scientific">Zalaria obscura</name>
    <dbReference type="NCBI Taxonomy" id="2024903"/>
    <lineage>
        <taxon>Eukaryota</taxon>
        <taxon>Fungi</taxon>
        <taxon>Dikarya</taxon>
        <taxon>Ascomycota</taxon>
        <taxon>Pezizomycotina</taxon>
        <taxon>Dothideomycetes</taxon>
        <taxon>Dothideomycetidae</taxon>
        <taxon>Dothideales</taxon>
        <taxon>Zalariaceae</taxon>
        <taxon>Zalaria</taxon>
    </lineage>
</organism>
<keyword evidence="2" id="KW-1185">Reference proteome</keyword>
<comment type="caution">
    <text evidence="1">The sequence shown here is derived from an EMBL/GenBank/DDBJ whole genome shotgun (WGS) entry which is preliminary data.</text>
</comment>
<dbReference type="EMBL" id="JAMKPW020000001">
    <property type="protein sequence ID" value="KAK8222090.1"/>
    <property type="molecule type" value="Genomic_DNA"/>
</dbReference>
<accession>A0ACC3SS99</accession>